<feature type="region of interest" description="Disordered" evidence="1">
    <location>
        <begin position="1"/>
        <end position="31"/>
    </location>
</feature>
<comment type="caution">
    <text evidence="2">The sequence shown here is derived from an EMBL/GenBank/DDBJ whole genome shotgun (WGS) entry which is preliminary data.</text>
</comment>
<name>A0AAV4NEA3_CAEEX</name>
<evidence type="ECO:0000256" key="1">
    <source>
        <dbReference type="SAM" id="MobiDB-lite"/>
    </source>
</evidence>
<protein>
    <submittedName>
        <fullName evidence="2">Uncharacterized protein</fullName>
    </submittedName>
</protein>
<dbReference type="EMBL" id="BPLR01003208">
    <property type="protein sequence ID" value="GIX82130.1"/>
    <property type="molecule type" value="Genomic_DNA"/>
</dbReference>
<keyword evidence="3" id="KW-1185">Reference proteome</keyword>
<evidence type="ECO:0000313" key="3">
    <source>
        <dbReference type="Proteomes" id="UP001054945"/>
    </source>
</evidence>
<dbReference type="Proteomes" id="UP001054945">
    <property type="component" value="Unassembled WGS sequence"/>
</dbReference>
<reference evidence="2 3" key="1">
    <citation type="submission" date="2021-06" db="EMBL/GenBank/DDBJ databases">
        <title>Caerostris extrusa draft genome.</title>
        <authorList>
            <person name="Kono N."/>
            <person name="Arakawa K."/>
        </authorList>
    </citation>
    <scope>NUCLEOTIDE SEQUENCE [LARGE SCALE GENOMIC DNA]</scope>
</reference>
<evidence type="ECO:0000313" key="2">
    <source>
        <dbReference type="EMBL" id="GIX82130.1"/>
    </source>
</evidence>
<gene>
    <name evidence="2" type="ORF">CEXT_230961</name>
</gene>
<accession>A0AAV4NEA3</accession>
<proteinExistence type="predicted"/>
<organism evidence="2 3">
    <name type="scientific">Caerostris extrusa</name>
    <name type="common">Bark spider</name>
    <name type="synonym">Caerostris bankana</name>
    <dbReference type="NCBI Taxonomy" id="172846"/>
    <lineage>
        <taxon>Eukaryota</taxon>
        <taxon>Metazoa</taxon>
        <taxon>Ecdysozoa</taxon>
        <taxon>Arthropoda</taxon>
        <taxon>Chelicerata</taxon>
        <taxon>Arachnida</taxon>
        <taxon>Araneae</taxon>
        <taxon>Araneomorphae</taxon>
        <taxon>Entelegynae</taxon>
        <taxon>Araneoidea</taxon>
        <taxon>Araneidae</taxon>
        <taxon>Caerostris</taxon>
    </lineage>
</organism>
<dbReference type="AlphaFoldDB" id="A0AAV4NEA3"/>
<sequence>MGRNEGAEHSAGCLMGSRGRRKRTLQAGPHLPRGYHLMPKLRMLNSHVSVVGDGMINPYTRILFLSFARGGDE</sequence>